<reference evidence="10" key="2">
    <citation type="submission" date="2025-09" db="UniProtKB">
        <authorList>
            <consortium name="Ensembl"/>
        </authorList>
    </citation>
    <scope>IDENTIFICATION</scope>
</reference>
<evidence type="ECO:0000256" key="9">
    <source>
        <dbReference type="SAM" id="SignalP"/>
    </source>
</evidence>
<protein>
    <recommendedName>
        <fullName evidence="8">Phosphoinositide 3-kinase regulatory subunit 5</fullName>
    </recommendedName>
</protein>
<evidence type="ECO:0000256" key="7">
    <source>
        <dbReference type="ARBA" id="ARBA00023242"/>
    </source>
</evidence>
<dbReference type="GO" id="GO:0046935">
    <property type="term" value="F:1-phosphatidylinositol-3-kinase regulator activity"/>
    <property type="evidence" value="ECO:0007669"/>
    <property type="project" value="InterPro"/>
</dbReference>
<dbReference type="PANTHER" id="PTHR15593">
    <property type="entry name" value="PHOSPHATIDYLINOSITOL 3-KINASE REGULATORY SUBUNIT"/>
    <property type="match status" value="1"/>
</dbReference>
<evidence type="ECO:0000256" key="3">
    <source>
        <dbReference type="ARBA" id="ARBA00004496"/>
    </source>
</evidence>
<keyword evidence="7" id="KW-0539">Nucleus</keyword>
<evidence type="ECO:0000256" key="1">
    <source>
        <dbReference type="ARBA" id="ARBA00004123"/>
    </source>
</evidence>
<evidence type="ECO:0000256" key="4">
    <source>
        <dbReference type="ARBA" id="ARBA00022475"/>
    </source>
</evidence>
<dbReference type="Pfam" id="PF10486">
    <property type="entry name" value="PI3K_1B_p101"/>
    <property type="match status" value="1"/>
</dbReference>
<accession>A0A8C0J124</accession>
<gene>
    <name evidence="10" type="primary">PIK3R5</name>
</gene>
<dbReference type="GO" id="GO:0005737">
    <property type="term" value="C:cytoplasm"/>
    <property type="evidence" value="ECO:0007669"/>
    <property type="project" value="UniProtKB-SubCell"/>
</dbReference>
<dbReference type="Ensembl" id="ENSCABT00000027675.1">
    <property type="protein sequence ID" value="ENSCABP00000025250.1"/>
    <property type="gene ID" value="ENSCABG00000018579.1"/>
</dbReference>
<feature type="signal peptide" evidence="9">
    <location>
        <begin position="1"/>
        <end position="18"/>
    </location>
</feature>
<feature type="chain" id="PRO_5034989474" description="Phosphoinositide 3-kinase regulatory subunit 5" evidence="9">
    <location>
        <begin position="19"/>
        <end position="831"/>
    </location>
</feature>
<keyword evidence="4" id="KW-1003">Cell membrane</keyword>
<keyword evidence="9" id="KW-0732">Signal</keyword>
<dbReference type="AlphaFoldDB" id="A0A8C0J124"/>
<dbReference type="GO" id="GO:0007186">
    <property type="term" value="P:G protein-coupled receptor signaling pathway"/>
    <property type="evidence" value="ECO:0007669"/>
    <property type="project" value="TreeGrafter"/>
</dbReference>
<evidence type="ECO:0000256" key="5">
    <source>
        <dbReference type="ARBA" id="ARBA00022490"/>
    </source>
</evidence>
<organism evidence="10 11">
    <name type="scientific">Chelonoidis abingdonii</name>
    <name type="common">Abingdon island giant tortoise</name>
    <name type="synonym">Testudo abingdonii</name>
    <dbReference type="NCBI Taxonomy" id="106734"/>
    <lineage>
        <taxon>Eukaryota</taxon>
        <taxon>Metazoa</taxon>
        <taxon>Chordata</taxon>
        <taxon>Craniata</taxon>
        <taxon>Vertebrata</taxon>
        <taxon>Euteleostomi</taxon>
        <taxon>Archelosauria</taxon>
        <taxon>Testudinata</taxon>
        <taxon>Testudines</taxon>
        <taxon>Cryptodira</taxon>
        <taxon>Durocryptodira</taxon>
        <taxon>Testudinoidea</taxon>
        <taxon>Testudinidae</taxon>
        <taxon>Chelonoidis</taxon>
    </lineage>
</organism>
<reference evidence="10" key="1">
    <citation type="submission" date="2025-08" db="UniProtKB">
        <authorList>
            <consortium name="Ensembl"/>
        </authorList>
    </citation>
    <scope>IDENTIFICATION</scope>
</reference>
<evidence type="ECO:0000256" key="2">
    <source>
        <dbReference type="ARBA" id="ARBA00004202"/>
    </source>
</evidence>
<dbReference type="GeneTree" id="ENSGT00530000063753"/>
<dbReference type="GO" id="GO:0005634">
    <property type="term" value="C:nucleus"/>
    <property type="evidence" value="ECO:0007669"/>
    <property type="project" value="UniProtKB-SubCell"/>
</dbReference>
<evidence type="ECO:0000313" key="10">
    <source>
        <dbReference type="Ensembl" id="ENSCABP00000025250.1"/>
    </source>
</evidence>
<proteinExistence type="predicted"/>
<evidence type="ECO:0000256" key="8">
    <source>
        <dbReference type="ARBA" id="ARBA00040195"/>
    </source>
</evidence>
<dbReference type="PANTHER" id="PTHR15593:SF2">
    <property type="entry name" value="PHOSPHOINOSITIDE 3-KINASE REGULATORY SUBUNIT 5"/>
    <property type="match status" value="1"/>
</dbReference>
<evidence type="ECO:0000313" key="11">
    <source>
        <dbReference type="Proteomes" id="UP000694404"/>
    </source>
</evidence>
<dbReference type="GO" id="GO:0005886">
    <property type="term" value="C:plasma membrane"/>
    <property type="evidence" value="ECO:0007669"/>
    <property type="project" value="UniProtKB-SubCell"/>
</dbReference>
<dbReference type="InterPro" id="IPR019522">
    <property type="entry name" value="PIK3R5/6"/>
</dbReference>
<keyword evidence="5" id="KW-0963">Cytoplasm</keyword>
<dbReference type="GO" id="GO:0005944">
    <property type="term" value="C:phosphatidylinositol 3-kinase complex, class IB"/>
    <property type="evidence" value="ECO:0007669"/>
    <property type="project" value="InterPro"/>
</dbReference>
<evidence type="ECO:0000256" key="6">
    <source>
        <dbReference type="ARBA" id="ARBA00023136"/>
    </source>
</evidence>
<sequence>MWFSFLSLIAGLCLNCWSLQELVSRDAGNYLILLEKILQKTKEVQETGNYDLLTPLALLFYSAALCTPHFPPDSDLLLEAISTYHTFLTWPMPYCNIYRELLTFISDELKAPGISYQRLVRAEQGLSMKSCQSSTITVLLLNSSEVQSEYLSVAKKMSTVEHTQHSIFVMLIGHIYQATFGTKCDLGSLQNILKSKTLEELSEIHSHTTEAQELAAVTSDPVAAREQLKSMLQDIAAEAGFPNITGVAQSHKLHTVPIPVARCYTYSWDKDNFDILRDVLDKECDVLKPVLLEDEEEEETETDGCSPQRDSLLSSISAVSKDSDSISELSVVSRRSLKSFVSSLKDCMDSGYVEDSDESSLDLVGRPDLKEEMTVHKQRRRLASKICKLFKSKSQLVLRRDVRDYPDTGSLSLPLRRAESLCNPEAKHRIPARSRRALSLPQHVPSQRLPQRHAAPNVCIQRRPFLSYDEDTKISTLRIMVFGSDRISGKVARAYRNLRLQEIDCPLLTRYFKLQFFYIPVKRSCLTSYAPLTHPPPSPGDPHLRASGQTVCAVSTNDISHYIGMLDPWYERNVFGLINLPTDVLCQQSAKPEVEPTEESREQLPILADMVLYYCRFATRPVLLQLYQTELTFIGGEKTTEVFIHSLELGHSAATRAIRASGPGSKRLGIDGDREAIPLTLQIVHSKTAISGRSRWNDVEKVCTSVNLSKTCKKYEDLDSKTECLTLTITEVVKRQNSKSKKSFNQISVSQIKADKVQIIGVNCSFAVCLDQDEQKILQSVTRCEVSACYKPRDGEPCTLRTSPLDHLPQDQPELCSLLCLPIATFSGALP</sequence>
<comment type="subcellular location">
    <subcellularLocation>
        <location evidence="2">Cell membrane</location>
        <topology evidence="2">Peripheral membrane protein</topology>
    </subcellularLocation>
    <subcellularLocation>
        <location evidence="3">Cytoplasm</location>
    </subcellularLocation>
    <subcellularLocation>
        <location evidence="1">Nucleus</location>
    </subcellularLocation>
</comment>
<keyword evidence="6" id="KW-0472">Membrane</keyword>
<dbReference type="Proteomes" id="UP000694404">
    <property type="component" value="Unplaced"/>
</dbReference>
<keyword evidence="11" id="KW-1185">Reference proteome</keyword>
<name>A0A8C0J124_CHEAB</name>
<dbReference type="OMA" id="VLCQHSL"/>